<reference evidence="1" key="1">
    <citation type="submission" date="2014-09" db="EMBL/GenBank/DDBJ databases">
        <authorList>
            <person name="Magalhaes I.L.F."/>
            <person name="Oliveira U."/>
            <person name="Santos F.R."/>
            <person name="Vidigal T.H.D.A."/>
            <person name="Brescovit A.D."/>
            <person name="Santos A.J."/>
        </authorList>
    </citation>
    <scope>NUCLEOTIDE SEQUENCE</scope>
    <source>
        <tissue evidence="1">Shoot tissue taken approximately 20 cm above the soil surface</tissue>
    </source>
</reference>
<protein>
    <submittedName>
        <fullName evidence="1">Uncharacterized protein</fullName>
    </submittedName>
</protein>
<name>A0A0A9ARI6_ARUDO</name>
<accession>A0A0A9ARI6</accession>
<dbReference type="EMBL" id="GBRH01245417">
    <property type="protein sequence ID" value="JAD52478.1"/>
    <property type="molecule type" value="Transcribed_RNA"/>
</dbReference>
<dbReference type="AlphaFoldDB" id="A0A0A9ARI6"/>
<evidence type="ECO:0000313" key="1">
    <source>
        <dbReference type="EMBL" id="JAD52478.1"/>
    </source>
</evidence>
<organism evidence="1">
    <name type="scientific">Arundo donax</name>
    <name type="common">Giant reed</name>
    <name type="synonym">Donax arundinaceus</name>
    <dbReference type="NCBI Taxonomy" id="35708"/>
    <lineage>
        <taxon>Eukaryota</taxon>
        <taxon>Viridiplantae</taxon>
        <taxon>Streptophyta</taxon>
        <taxon>Embryophyta</taxon>
        <taxon>Tracheophyta</taxon>
        <taxon>Spermatophyta</taxon>
        <taxon>Magnoliopsida</taxon>
        <taxon>Liliopsida</taxon>
        <taxon>Poales</taxon>
        <taxon>Poaceae</taxon>
        <taxon>PACMAD clade</taxon>
        <taxon>Arundinoideae</taxon>
        <taxon>Arundineae</taxon>
        <taxon>Arundo</taxon>
    </lineage>
</organism>
<sequence>MAVMELFYNQHKQHLKPPKLRPRGTHPKVCQCAANFRLSTN</sequence>
<reference evidence="1" key="2">
    <citation type="journal article" date="2015" name="Data Brief">
        <title>Shoot transcriptome of the giant reed, Arundo donax.</title>
        <authorList>
            <person name="Barrero R.A."/>
            <person name="Guerrero F.D."/>
            <person name="Moolhuijzen P."/>
            <person name="Goolsby J.A."/>
            <person name="Tidwell J."/>
            <person name="Bellgard S.E."/>
            <person name="Bellgard M.I."/>
        </authorList>
    </citation>
    <scope>NUCLEOTIDE SEQUENCE</scope>
    <source>
        <tissue evidence="1">Shoot tissue taken approximately 20 cm above the soil surface</tissue>
    </source>
</reference>
<proteinExistence type="predicted"/>